<dbReference type="GO" id="GO:0043571">
    <property type="term" value="P:maintenance of CRISPR repeat elements"/>
    <property type="evidence" value="ECO:0007669"/>
    <property type="project" value="UniProtKB-UniRule"/>
</dbReference>
<dbReference type="AlphaFoldDB" id="A0A1F6CT79"/>
<evidence type="ECO:0000313" key="10">
    <source>
        <dbReference type="EMBL" id="OGG52388.1"/>
    </source>
</evidence>
<keyword evidence="5 7" id="KW-0460">Magnesium</keyword>
<evidence type="ECO:0000256" key="7">
    <source>
        <dbReference type="HAMAP-Rule" id="MF_01471"/>
    </source>
</evidence>
<evidence type="ECO:0000259" key="9">
    <source>
        <dbReference type="Pfam" id="PF20803"/>
    </source>
</evidence>
<feature type="domain" description="Transcriptional repressor PaaX-like central Cas2-like" evidence="9">
    <location>
        <begin position="108"/>
        <end position="179"/>
    </location>
</feature>
<dbReference type="EMBL" id="MFKT01000029">
    <property type="protein sequence ID" value="OGG52388.1"/>
    <property type="molecule type" value="Genomic_DNA"/>
</dbReference>
<dbReference type="HAMAP" id="MF_01471">
    <property type="entry name" value="Cas2"/>
    <property type="match status" value="1"/>
</dbReference>
<evidence type="ECO:0000256" key="3">
    <source>
        <dbReference type="ARBA" id="ARBA00022759"/>
    </source>
</evidence>
<comment type="similarity">
    <text evidence="7">Belongs to the CRISPR-associated endoribonuclease Cas2 protein family.</text>
</comment>
<keyword evidence="3 7" id="KW-0255">Endonuclease</keyword>
<comment type="caution">
    <text evidence="10">The sequence shown here is derived from an EMBL/GenBank/DDBJ whole genome shotgun (WGS) entry which is preliminary data.</text>
</comment>
<evidence type="ECO:0000256" key="6">
    <source>
        <dbReference type="ARBA" id="ARBA00023118"/>
    </source>
</evidence>
<feature type="binding site" evidence="7">
    <location>
        <position position="120"/>
    </location>
    <ligand>
        <name>Mg(2+)</name>
        <dbReference type="ChEBI" id="CHEBI:18420"/>
        <note>catalytic</note>
    </ligand>
</feature>
<dbReference type="GO" id="GO:0006351">
    <property type="term" value="P:DNA-templated transcription"/>
    <property type="evidence" value="ECO:0007669"/>
    <property type="project" value="TreeGrafter"/>
</dbReference>
<gene>
    <name evidence="7" type="primary">cas2</name>
    <name evidence="10" type="ORF">A2851_05055</name>
</gene>
<dbReference type="Gene3D" id="3.30.70.2650">
    <property type="match status" value="1"/>
</dbReference>
<dbReference type="GO" id="GO:0051607">
    <property type="term" value="P:defense response to virus"/>
    <property type="evidence" value="ECO:0007669"/>
    <property type="project" value="UniProtKB-UniRule"/>
</dbReference>
<keyword evidence="8" id="KW-0472">Membrane</keyword>
<organism evidence="10 11">
    <name type="scientific">Candidatus Kaiserbacteria bacterium RIFCSPHIGHO2_01_FULL_53_29</name>
    <dbReference type="NCBI Taxonomy" id="1798480"/>
    <lineage>
        <taxon>Bacteria</taxon>
        <taxon>Candidatus Kaiseribacteriota</taxon>
    </lineage>
</organism>
<keyword evidence="8" id="KW-1133">Transmembrane helix</keyword>
<keyword evidence="1 7" id="KW-0540">Nuclease</keyword>
<dbReference type="NCBIfam" id="TIGR01573">
    <property type="entry name" value="cas2"/>
    <property type="match status" value="1"/>
</dbReference>
<keyword evidence="2 7" id="KW-0479">Metal-binding</keyword>
<dbReference type="PANTHER" id="PTHR30319">
    <property type="entry name" value="PHENYLACETIC ACID REGULATOR-RELATED TRANSCRIPTIONAL REPRESSOR"/>
    <property type="match status" value="1"/>
</dbReference>
<keyword evidence="6 7" id="KW-0051">Antiviral defense</keyword>
<evidence type="ECO:0000256" key="8">
    <source>
        <dbReference type="SAM" id="Phobius"/>
    </source>
</evidence>
<evidence type="ECO:0000256" key="2">
    <source>
        <dbReference type="ARBA" id="ARBA00022723"/>
    </source>
</evidence>
<evidence type="ECO:0000256" key="1">
    <source>
        <dbReference type="ARBA" id="ARBA00022722"/>
    </source>
</evidence>
<keyword evidence="8" id="KW-0812">Transmembrane</keyword>
<comment type="subunit">
    <text evidence="7">Homodimer, forms a heterotetramer with a Cas1 homodimer.</text>
</comment>
<dbReference type="EC" id="3.1.-.-" evidence="7"/>
<dbReference type="InterPro" id="IPR021127">
    <property type="entry name" value="CRISPR_associated_Cas2"/>
</dbReference>
<reference evidence="10 11" key="1">
    <citation type="journal article" date="2016" name="Nat. Commun.">
        <title>Thousands of microbial genomes shed light on interconnected biogeochemical processes in an aquifer system.</title>
        <authorList>
            <person name="Anantharaman K."/>
            <person name="Brown C.T."/>
            <person name="Hug L.A."/>
            <person name="Sharon I."/>
            <person name="Castelle C.J."/>
            <person name="Probst A.J."/>
            <person name="Thomas B.C."/>
            <person name="Singh A."/>
            <person name="Wilkins M.J."/>
            <person name="Karaoz U."/>
            <person name="Brodie E.L."/>
            <person name="Williams K.H."/>
            <person name="Hubbard S.S."/>
            <person name="Banfield J.F."/>
        </authorList>
    </citation>
    <scope>NUCLEOTIDE SEQUENCE [LARGE SCALE GENOMIC DNA]</scope>
</reference>
<evidence type="ECO:0000256" key="4">
    <source>
        <dbReference type="ARBA" id="ARBA00022801"/>
    </source>
</evidence>
<keyword evidence="4 7" id="KW-0378">Hydrolase</keyword>
<dbReference type="SUPFAM" id="SSF143430">
    <property type="entry name" value="TTP0101/SSO1404-like"/>
    <property type="match status" value="1"/>
</dbReference>
<dbReference type="InterPro" id="IPR048846">
    <property type="entry name" value="PaaX-like_central"/>
</dbReference>
<evidence type="ECO:0000313" key="11">
    <source>
        <dbReference type="Proteomes" id="UP000176863"/>
    </source>
</evidence>
<accession>A0A1F6CT79</accession>
<proteinExistence type="inferred from homology"/>
<comment type="function">
    <text evidence="7">CRISPR (clustered regularly interspaced short palindromic repeat), is an adaptive immune system that provides protection against mobile genetic elements (viruses, transposable elements and conjugative plasmids). CRISPR clusters contain sequences complementary to antecedent mobile elements and target invading nucleic acids. CRISPR clusters are transcribed and processed into CRISPR RNA (crRNA). Functions as a ssRNA-specific endoribonuclease. Involved in the integration of spacer DNA into the CRISPR cassette.</text>
</comment>
<name>A0A1F6CT79_9BACT</name>
<dbReference type="PANTHER" id="PTHR30319:SF1">
    <property type="entry name" value="TRANSCRIPTIONAL REPRESSOR PAAX"/>
    <property type="match status" value="1"/>
</dbReference>
<dbReference type="Pfam" id="PF20803">
    <property type="entry name" value="PaaX_M"/>
    <property type="match status" value="1"/>
</dbReference>
<sequence length="196" mass="22830">MGKTESHARGVRRKRYVKDAVLSVIGAAGIIAVAALAPNVFQILPHIIGKKRYKLAFQARTAVSRLIVKGHVRFVQRNGKKYIELTSAGRQALLLEQEKAKLTAHQPKRWDGRYRIVMFDIPQQRRATRDRIRRLMQECGFLRLQDSVWVYPYDCEEFIILAKAELQIGKDVLYVVVESIENDGWVRERFRLRKER</sequence>
<dbReference type="GO" id="GO:0016787">
    <property type="term" value="F:hydrolase activity"/>
    <property type="evidence" value="ECO:0007669"/>
    <property type="project" value="UniProtKB-KW"/>
</dbReference>
<dbReference type="STRING" id="1798480.A2851_05055"/>
<dbReference type="Proteomes" id="UP000176863">
    <property type="component" value="Unassembled WGS sequence"/>
</dbReference>
<dbReference type="GO" id="GO:0046872">
    <property type="term" value="F:metal ion binding"/>
    <property type="evidence" value="ECO:0007669"/>
    <property type="project" value="UniProtKB-UniRule"/>
</dbReference>
<feature type="transmembrane region" description="Helical" evidence="8">
    <location>
        <begin position="20"/>
        <end position="41"/>
    </location>
</feature>
<comment type="cofactor">
    <cofactor evidence="7">
        <name>Mg(2+)</name>
        <dbReference type="ChEBI" id="CHEBI:18420"/>
    </cofactor>
</comment>
<evidence type="ECO:0000256" key="5">
    <source>
        <dbReference type="ARBA" id="ARBA00022842"/>
    </source>
</evidence>
<protein>
    <recommendedName>
        <fullName evidence="7">CRISPR-associated endoribonuclease Cas2</fullName>
        <ecNumber evidence="7">3.1.-.-</ecNumber>
    </recommendedName>
</protein>
<dbReference type="GO" id="GO:0004521">
    <property type="term" value="F:RNA endonuclease activity"/>
    <property type="evidence" value="ECO:0007669"/>
    <property type="project" value="InterPro"/>
</dbReference>